<dbReference type="GO" id="GO:0008233">
    <property type="term" value="F:peptidase activity"/>
    <property type="evidence" value="ECO:0007669"/>
    <property type="project" value="UniProtKB-KW"/>
</dbReference>
<gene>
    <name evidence="2" type="ORF">J2Y00_001908</name>
</gene>
<keyword evidence="1" id="KW-0472">Membrane</keyword>
<reference evidence="2" key="1">
    <citation type="submission" date="2023-07" db="EMBL/GenBank/DDBJ databases">
        <title>Sorghum-associated microbial communities from plants grown in Nebraska, USA.</title>
        <authorList>
            <person name="Schachtman D."/>
        </authorList>
    </citation>
    <scope>NUCLEOTIDE SEQUENCE</scope>
    <source>
        <strain evidence="2">BE330</strain>
    </source>
</reference>
<keyword evidence="1" id="KW-0812">Transmembrane</keyword>
<evidence type="ECO:0000256" key="1">
    <source>
        <dbReference type="SAM" id="Phobius"/>
    </source>
</evidence>
<sequence length="163" mass="17083">MTSKSKSASSPTDTPTEVITAPLPVPVLPASDSRALLTAVVVAAVLGLALTVVLAAYQRTIGTQVDLASAVMLALLFAAVVGGTIHSRLSRPDRPSGRRLRAFLSFTVPGVMATIFLELALVHLRAAIAGPTQAQLLPFALFAGTGLYFAFRMVAHLRRFTGT</sequence>
<dbReference type="Proteomes" id="UP001185331">
    <property type="component" value="Unassembled WGS sequence"/>
</dbReference>
<evidence type="ECO:0000313" key="2">
    <source>
        <dbReference type="EMBL" id="MDR6218345.1"/>
    </source>
</evidence>
<proteinExistence type="predicted"/>
<dbReference type="RefSeq" id="WP_309854749.1">
    <property type="nucleotide sequence ID" value="NZ_JAVDQJ010000005.1"/>
</dbReference>
<keyword evidence="2" id="KW-0378">Hydrolase</keyword>
<feature type="transmembrane region" description="Helical" evidence="1">
    <location>
        <begin position="136"/>
        <end position="155"/>
    </location>
</feature>
<name>A0AAE4BLT1_9DEIO</name>
<accession>A0AAE4BLT1</accession>
<organism evidence="2 3">
    <name type="scientific">Deinococcus soli</name>
    <name type="common">ex Cha et al. 2016</name>
    <dbReference type="NCBI Taxonomy" id="1309411"/>
    <lineage>
        <taxon>Bacteria</taxon>
        <taxon>Thermotogati</taxon>
        <taxon>Deinococcota</taxon>
        <taxon>Deinococci</taxon>
        <taxon>Deinococcales</taxon>
        <taxon>Deinococcaceae</taxon>
        <taxon>Deinococcus</taxon>
    </lineage>
</organism>
<protein>
    <submittedName>
        <fullName evidence="2">Membrane protein implicated in regulation of membrane protease activity</fullName>
    </submittedName>
</protein>
<dbReference type="GO" id="GO:0006508">
    <property type="term" value="P:proteolysis"/>
    <property type="evidence" value="ECO:0007669"/>
    <property type="project" value="UniProtKB-KW"/>
</dbReference>
<keyword evidence="1" id="KW-1133">Transmembrane helix</keyword>
<dbReference type="AlphaFoldDB" id="A0AAE4BLT1"/>
<comment type="caution">
    <text evidence="2">The sequence shown here is derived from an EMBL/GenBank/DDBJ whole genome shotgun (WGS) entry which is preliminary data.</text>
</comment>
<feature type="transmembrane region" description="Helical" evidence="1">
    <location>
        <begin position="35"/>
        <end position="57"/>
    </location>
</feature>
<evidence type="ECO:0000313" key="3">
    <source>
        <dbReference type="Proteomes" id="UP001185331"/>
    </source>
</evidence>
<keyword evidence="2" id="KW-0645">Protease</keyword>
<feature type="transmembrane region" description="Helical" evidence="1">
    <location>
        <begin position="102"/>
        <end position="124"/>
    </location>
</feature>
<feature type="transmembrane region" description="Helical" evidence="1">
    <location>
        <begin position="69"/>
        <end position="90"/>
    </location>
</feature>
<dbReference type="EMBL" id="JAVDQK010000004">
    <property type="protein sequence ID" value="MDR6218345.1"/>
    <property type="molecule type" value="Genomic_DNA"/>
</dbReference>